<evidence type="ECO:0000313" key="2">
    <source>
        <dbReference type="Proteomes" id="UP000076858"/>
    </source>
</evidence>
<sequence>MISYRLWAQVATRYPRHRQNELHPQGRIPHRQVRWNEFFTIEIGTLCFAGTERSHWSDHWSPHPTRTGTDCHHILH</sequence>
<dbReference type="AlphaFoldDB" id="A0A168EJS3"/>
<dbReference type="EMBL" id="LRGB01011580">
    <property type="protein sequence ID" value="KZS00117.1"/>
    <property type="molecule type" value="Genomic_DNA"/>
</dbReference>
<gene>
    <name evidence="1" type="ORF">APZ42_003721</name>
</gene>
<organism evidence="1 2">
    <name type="scientific">Daphnia magna</name>
    <dbReference type="NCBI Taxonomy" id="35525"/>
    <lineage>
        <taxon>Eukaryota</taxon>
        <taxon>Metazoa</taxon>
        <taxon>Ecdysozoa</taxon>
        <taxon>Arthropoda</taxon>
        <taxon>Crustacea</taxon>
        <taxon>Branchiopoda</taxon>
        <taxon>Diplostraca</taxon>
        <taxon>Cladocera</taxon>
        <taxon>Anomopoda</taxon>
        <taxon>Daphniidae</taxon>
        <taxon>Daphnia</taxon>
    </lineage>
</organism>
<protein>
    <submittedName>
        <fullName evidence="1">Uncharacterized protein</fullName>
    </submittedName>
</protein>
<dbReference type="Proteomes" id="UP000076858">
    <property type="component" value="Unassembled WGS sequence"/>
</dbReference>
<evidence type="ECO:0000313" key="1">
    <source>
        <dbReference type="EMBL" id="KZS00117.1"/>
    </source>
</evidence>
<proteinExistence type="predicted"/>
<accession>A0A168EJS3</accession>
<keyword evidence="2" id="KW-1185">Reference proteome</keyword>
<reference evidence="1 2" key="1">
    <citation type="submission" date="2016-03" db="EMBL/GenBank/DDBJ databases">
        <title>EvidentialGene: Evidence-directed Construction of Genes on Genomes.</title>
        <authorList>
            <person name="Gilbert D.G."/>
            <person name="Choi J.-H."/>
            <person name="Mockaitis K."/>
            <person name="Colbourne J."/>
            <person name="Pfrender M."/>
        </authorList>
    </citation>
    <scope>NUCLEOTIDE SEQUENCE [LARGE SCALE GENOMIC DNA]</scope>
    <source>
        <strain evidence="1 2">Xinb3</strain>
        <tissue evidence="1">Complete organism</tissue>
    </source>
</reference>
<name>A0A168EJS3_9CRUS</name>
<comment type="caution">
    <text evidence="1">The sequence shown here is derived from an EMBL/GenBank/DDBJ whole genome shotgun (WGS) entry which is preliminary data.</text>
</comment>